<dbReference type="InterPro" id="IPR001444">
    <property type="entry name" value="Flag_bb_rod_N"/>
</dbReference>
<dbReference type="GO" id="GO:0030694">
    <property type="term" value="C:bacterial-type flagellum basal body, rod"/>
    <property type="evidence" value="ECO:0007669"/>
    <property type="project" value="UniProtKB-UniRule"/>
</dbReference>
<dbReference type="OrthoDB" id="9813951at2"/>
<evidence type="ECO:0000313" key="10">
    <source>
        <dbReference type="Proteomes" id="UP000183447"/>
    </source>
</evidence>
<dbReference type="STRING" id="665118.SAMN02983003_0506"/>
<reference evidence="9 10" key="1">
    <citation type="submission" date="2016-11" db="EMBL/GenBank/DDBJ databases">
        <authorList>
            <person name="Jaros S."/>
            <person name="Januszkiewicz K."/>
            <person name="Wedrychowicz H."/>
        </authorList>
    </citation>
    <scope>NUCLEOTIDE SEQUENCE [LARGE SCALE GENOMIC DNA]</scope>
    <source>
        <strain evidence="9 10">ATCC 23634</strain>
    </source>
</reference>
<keyword evidence="9" id="KW-0282">Flagellum</keyword>
<evidence type="ECO:0000256" key="3">
    <source>
        <dbReference type="ARBA" id="ARBA00017941"/>
    </source>
</evidence>
<accession>A0A1K2HTI5</accession>
<keyword evidence="9" id="KW-0969">Cilium</keyword>
<dbReference type="AlphaFoldDB" id="A0A1K2HTI5"/>
<feature type="domain" description="Flagellar basal-body/hook protein C-terminal" evidence="8">
    <location>
        <begin position="90"/>
        <end position="133"/>
    </location>
</feature>
<evidence type="ECO:0000256" key="5">
    <source>
        <dbReference type="ARBA" id="ARBA00025933"/>
    </source>
</evidence>
<protein>
    <recommendedName>
        <fullName evidence="3 6">Flagellar basal-body rod protein FlgC</fullName>
    </recommendedName>
</protein>
<name>A0A1K2HTI5_9HYPH</name>
<dbReference type="PROSITE" id="PS00588">
    <property type="entry name" value="FLAGELLA_BB_ROD"/>
    <property type="match status" value="1"/>
</dbReference>
<evidence type="ECO:0000259" key="8">
    <source>
        <dbReference type="Pfam" id="PF06429"/>
    </source>
</evidence>
<comment type="subcellular location">
    <subcellularLocation>
        <location evidence="1 6">Bacterial flagellum basal body</location>
    </subcellularLocation>
</comment>
<dbReference type="RefSeq" id="WP_072338820.1">
    <property type="nucleotide sequence ID" value="NZ_FPKU01000001.1"/>
</dbReference>
<dbReference type="Proteomes" id="UP000183447">
    <property type="component" value="Unassembled WGS sequence"/>
</dbReference>
<evidence type="ECO:0000256" key="6">
    <source>
        <dbReference type="RuleBase" id="RU362062"/>
    </source>
</evidence>
<keyword evidence="9" id="KW-0966">Cell projection</keyword>
<dbReference type="GO" id="GO:0071978">
    <property type="term" value="P:bacterial-type flagellum-dependent swarming motility"/>
    <property type="evidence" value="ECO:0007669"/>
    <property type="project" value="TreeGrafter"/>
</dbReference>
<dbReference type="Pfam" id="PF00460">
    <property type="entry name" value="Flg_bb_rod"/>
    <property type="match status" value="1"/>
</dbReference>
<dbReference type="NCBIfam" id="TIGR01395">
    <property type="entry name" value="FlgC"/>
    <property type="match status" value="1"/>
</dbReference>
<dbReference type="EMBL" id="FPKU01000001">
    <property type="protein sequence ID" value="SFZ81449.1"/>
    <property type="molecule type" value="Genomic_DNA"/>
</dbReference>
<evidence type="ECO:0000259" key="7">
    <source>
        <dbReference type="Pfam" id="PF00460"/>
    </source>
</evidence>
<evidence type="ECO:0000313" key="9">
    <source>
        <dbReference type="EMBL" id="SFZ81449.1"/>
    </source>
</evidence>
<comment type="similarity">
    <text evidence="2">Belongs to the flagella basal body rod proteins family.</text>
</comment>
<dbReference type="PANTHER" id="PTHR30435:SF2">
    <property type="entry name" value="FLAGELLAR BASAL-BODY ROD PROTEIN FLGC"/>
    <property type="match status" value="1"/>
</dbReference>
<proteinExistence type="inferred from homology"/>
<gene>
    <name evidence="9" type="ORF">SAMN02983003_0506</name>
</gene>
<evidence type="ECO:0000256" key="2">
    <source>
        <dbReference type="ARBA" id="ARBA00009677"/>
    </source>
</evidence>
<dbReference type="Pfam" id="PF06429">
    <property type="entry name" value="Flg_bbr_C"/>
    <property type="match status" value="1"/>
</dbReference>
<evidence type="ECO:0000256" key="1">
    <source>
        <dbReference type="ARBA" id="ARBA00004117"/>
    </source>
</evidence>
<dbReference type="PANTHER" id="PTHR30435">
    <property type="entry name" value="FLAGELLAR PROTEIN"/>
    <property type="match status" value="1"/>
</dbReference>
<comment type="subunit">
    <text evidence="5 6">The basal body constitutes a major portion of the flagellar organelle and consists of four rings (L,P,S, and M) mounted on a central rod. The rod consists of about 26 subunits of FlgG in the distal portion, and FlgB, FlgC and FlgF are thought to build up the proximal portion of the rod with about 6 subunits each.</text>
</comment>
<dbReference type="InterPro" id="IPR006299">
    <property type="entry name" value="FlgC"/>
</dbReference>
<feature type="domain" description="Flagellar basal body rod protein N-terminal" evidence="7">
    <location>
        <begin position="8"/>
        <end position="33"/>
    </location>
</feature>
<keyword evidence="4 6" id="KW-0975">Bacterial flagellum</keyword>
<evidence type="ECO:0000256" key="4">
    <source>
        <dbReference type="ARBA" id="ARBA00023143"/>
    </source>
</evidence>
<dbReference type="InterPro" id="IPR010930">
    <property type="entry name" value="Flg_bb/hook_C_dom"/>
</dbReference>
<organism evidence="9 10">
    <name type="scientific">Devosia enhydra</name>
    <dbReference type="NCBI Taxonomy" id="665118"/>
    <lineage>
        <taxon>Bacteria</taxon>
        <taxon>Pseudomonadati</taxon>
        <taxon>Pseudomonadota</taxon>
        <taxon>Alphaproteobacteria</taxon>
        <taxon>Hyphomicrobiales</taxon>
        <taxon>Devosiaceae</taxon>
        <taxon>Devosia</taxon>
    </lineage>
</organism>
<keyword evidence="10" id="KW-1185">Reference proteome</keyword>
<sequence>MADFLSSLKIAASGLTAQSARMRVIAENIANADSAARSPNEDPYRRRVPTFEAVMDQELGGTGVRLGPVALDQSDFSSRYEPGHPAADENGYVRYPNVNSLIETMDMREAQRTYEANLNVVTVTRQMLGRTIDILRG</sequence>
<dbReference type="InterPro" id="IPR019776">
    <property type="entry name" value="Flagellar_basal_body_rod_CS"/>
</dbReference>